<proteinExistence type="predicted"/>
<evidence type="ECO:0000313" key="3">
    <source>
        <dbReference type="Proteomes" id="UP000247465"/>
    </source>
</evidence>
<name>A0A2Z4AEI1_9BACT</name>
<evidence type="ECO:0000313" key="2">
    <source>
        <dbReference type="EMBL" id="AWT60571.1"/>
    </source>
</evidence>
<dbReference type="KEGG" id="mtar:DF168_01786"/>
<accession>A0A2Z4AEI1</accession>
<dbReference type="AlphaFoldDB" id="A0A2Z4AEI1"/>
<dbReference type="EMBL" id="CP029803">
    <property type="protein sequence ID" value="AWT60571.1"/>
    <property type="molecule type" value="Genomic_DNA"/>
</dbReference>
<evidence type="ECO:0000256" key="1">
    <source>
        <dbReference type="SAM" id="MobiDB-lite"/>
    </source>
</evidence>
<feature type="region of interest" description="Disordered" evidence="1">
    <location>
        <begin position="1"/>
        <end position="21"/>
    </location>
</feature>
<gene>
    <name evidence="2" type="ORF">DF168_01786</name>
</gene>
<sequence length="137" mass="15076">MGPRFVNIGGTQNKIDEGTESGTKGFSVKSHIGFIRQPIALLRIAANARGYHVLPGCLSTPVSRNDMVQITPSISEYLTTILTCMAIPFEEVMTSEFYLFHRQPKVPVFGINYLAVILKKNGSRKGTVKFASKTLRG</sequence>
<reference evidence="2 3" key="1">
    <citation type="submission" date="2018-06" db="EMBL/GenBank/DDBJ databases">
        <title>Draft Genome Sequence of a Novel Marine Bacterium Related to the Verrucomicrobia.</title>
        <authorList>
            <person name="Vosseberg J."/>
            <person name="Martijn J."/>
            <person name="Ettema T.J.G."/>
        </authorList>
    </citation>
    <scope>NUCLEOTIDE SEQUENCE [LARGE SCALE GENOMIC DNA]</scope>
    <source>
        <strain evidence="2">TARA_B100001123</strain>
    </source>
</reference>
<protein>
    <submittedName>
        <fullName evidence="2">Uncharacterized protein</fullName>
    </submittedName>
</protein>
<organism evidence="2 3">
    <name type="scientific">Candidatus Moanibacter tarae</name>
    <dbReference type="NCBI Taxonomy" id="2200854"/>
    <lineage>
        <taxon>Bacteria</taxon>
        <taxon>Pseudomonadati</taxon>
        <taxon>Verrucomicrobiota</taxon>
        <taxon>Opitutia</taxon>
        <taxon>Puniceicoccales</taxon>
        <taxon>Puniceicoccales incertae sedis</taxon>
        <taxon>Candidatus Moanibacter</taxon>
    </lineage>
</organism>
<dbReference type="Proteomes" id="UP000247465">
    <property type="component" value="Chromosome"/>
</dbReference>